<accession>A0A7X0PLK1</accession>
<keyword evidence="2" id="KW-0732">Signal</keyword>
<keyword evidence="4" id="KW-1185">Reference proteome</keyword>
<reference evidence="3 4" key="1">
    <citation type="submission" date="2020-08" db="EMBL/GenBank/DDBJ databases">
        <title>Functional genomics of gut bacteria from endangered species of beetles.</title>
        <authorList>
            <person name="Carlos-Shanley C."/>
        </authorList>
    </citation>
    <scope>NUCLEOTIDE SEQUENCE [LARGE SCALE GENOMIC DNA]</scope>
    <source>
        <strain evidence="3 4">S00198</strain>
    </source>
</reference>
<dbReference type="PANTHER" id="PTHR42928">
    <property type="entry name" value="TRICARBOXYLATE-BINDING PROTEIN"/>
    <property type="match status" value="1"/>
</dbReference>
<dbReference type="InterPro" id="IPR005064">
    <property type="entry name" value="BUG"/>
</dbReference>
<dbReference type="RefSeq" id="WP_260420467.1">
    <property type="nucleotide sequence ID" value="NZ_JACHLK010000024.1"/>
</dbReference>
<dbReference type="Gene3D" id="3.40.190.10">
    <property type="entry name" value="Periplasmic binding protein-like II"/>
    <property type="match status" value="1"/>
</dbReference>
<sequence>MNFFHPLRSLACGLLLLLAATAALAQGTPLRLLVGFPPGGSTDVIARQLALGLQQELGRSVVVENRAGAGGQIAAQALKAARPDGNTLFLSNAHTVAIVPVTVLNPGFDVAKDFAPIGLVTVNPDALAVNPAVTGPLAGGLKDFTAWTQAGPGRASIGVPAPGSAPEFAVSVIGRAAGARLTAVPYRGDAPLVQDVVAGQVPAGIGGVGALLPYVEAGKLRLLAVNGPARLPRFPDVPTYAELGIKGLEEVMFTALFAPAGTPAALLRQYHAALAKVAASAAFSERIASLGVSASVGTPEELGQRVERSRLVYERLAREAGFQPQ</sequence>
<proteinExistence type="inferred from homology"/>
<dbReference type="Proteomes" id="UP000575083">
    <property type="component" value="Unassembled WGS sequence"/>
</dbReference>
<comment type="caution">
    <text evidence="3">The sequence shown here is derived from an EMBL/GenBank/DDBJ whole genome shotgun (WGS) entry which is preliminary data.</text>
</comment>
<dbReference type="Pfam" id="PF03401">
    <property type="entry name" value="TctC"/>
    <property type="match status" value="1"/>
</dbReference>
<evidence type="ECO:0000313" key="4">
    <source>
        <dbReference type="Proteomes" id="UP000575083"/>
    </source>
</evidence>
<name>A0A7X0PLK1_9BURK</name>
<feature type="chain" id="PRO_5031272679" evidence="2">
    <location>
        <begin position="26"/>
        <end position="325"/>
    </location>
</feature>
<dbReference type="InterPro" id="IPR042100">
    <property type="entry name" value="Bug_dom1"/>
</dbReference>
<organism evidence="3 4">
    <name type="scientific">Acidovorax soli</name>
    <dbReference type="NCBI Taxonomy" id="592050"/>
    <lineage>
        <taxon>Bacteria</taxon>
        <taxon>Pseudomonadati</taxon>
        <taxon>Pseudomonadota</taxon>
        <taxon>Betaproteobacteria</taxon>
        <taxon>Burkholderiales</taxon>
        <taxon>Comamonadaceae</taxon>
        <taxon>Acidovorax</taxon>
    </lineage>
</organism>
<dbReference type="PANTHER" id="PTHR42928:SF5">
    <property type="entry name" value="BLR1237 PROTEIN"/>
    <property type="match status" value="1"/>
</dbReference>
<dbReference type="PIRSF" id="PIRSF017082">
    <property type="entry name" value="YflP"/>
    <property type="match status" value="1"/>
</dbReference>
<feature type="signal peptide" evidence="2">
    <location>
        <begin position="1"/>
        <end position="25"/>
    </location>
</feature>
<dbReference type="SUPFAM" id="SSF53850">
    <property type="entry name" value="Periplasmic binding protein-like II"/>
    <property type="match status" value="1"/>
</dbReference>
<dbReference type="Gene3D" id="3.40.190.150">
    <property type="entry name" value="Bordetella uptake gene, domain 1"/>
    <property type="match status" value="1"/>
</dbReference>
<comment type="similarity">
    <text evidence="1">Belongs to the UPF0065 (bug) family.</text>
</comment>
<evidence type="ECO:0000313" key="3">
    <source>
        <dbReference type="EMBL" id="MBB6563839.1"/>
    </source>
</evidence>
<dbReference type="EMBL" id="JACHLK010000024">
    <property type="protein sequence ID" value="MBB6563839.1"/>
    <property type="molecule type" value="Genomic_DNA"/>
</dbReference>
<evidence type="ECO:0000256" key="2">
    <source>
        <dbReference type="SAM" id="SignalP"/>
    </source>
</evidence>
<keyword evidence="3" id="KW-0675">Receptor</keyword>
<gene>
    <name evidence="3" type="ORF">HNP48_006565</name>
</gene>
<evidence type="ECO:0000256" key="1">
    <source>
        <dbReference type="ARBA" id="ARBA00006987"/>
    </source>
</evidence>
<dbReference type="AlphaFoldDB" id="A0A7X0PLK1"/>
<protein>
    <submittedName>
        <fullName evidence="3">Tripartite-type tricarboxylate transporter receptor subunit TctC</fullName>
    </submittedName>
</protein>